<reference evidence="2" key="1">
    <citation type="submission" date="2016-10" db="EMBL/GenBank/DDBJ databases">
        <authorList>
            <person name="de Groot N.N."/>
        </authorList>
    </citation>
    <scope>NUCLEOTIDE SEQUENCE</scope>
</reference>
<evidence type="ECO:0000313" key="2">
    <source>
        <dbReference type="EMBL" id="SFZ98439.1"/>
    </source>
</evidence>
<dbReference type="EMBL" id="FPKX01000050">
    <property type="protein sequence ID" value="SFZ98439.1"/>
    <property type="molecule type" value="Genomic_DNA"/>
</dbReference>
<evidence type="ECO:0000259" key="1">
    <source>
        <dbReference type="Pfam" id="PF09832"/>
    </source>
</evidence>
<proteinExistence type="predicted"/>
<dbReference type="AlphaFoldDB" id="A0A1W1EEG5"/>
<organism evidence="2">
    <name type="scientific">hydrothermal vent metagenome</name>
    <dbReference type="NCBI Taxonomy" id="652676"/>
    <lineage>
        <taxon>unclassified sequences</taxon>
        <taxon>metagenomes</taxon>
        <taxon>ecological metagenomes</taxon>
    </lineage>
</organism>
<protein>
    <recommendedName>
        <fullName evidence="1">DUF2059 domain-containing protein</fullName>
    </recommendedName>
</protein>
<dbReference type="Pfam" id="PF09832">
    <property type="entry name" value="DUF2059"/>
    <property type="match status" value="1"/>
</dbReference>
<dbReference type="InterPro" id="IPR018637">
    <property type="entry name" value="DUF2059"/>
</dbReference>
<feature type="domain" description="DUF2059" evidence="1">
    <location>
        <begin position="71"/>
        <end position="126"/>
    </location>
</feature>
<sequence length="141" mass="15990">MKKAPKTTITAHQANSEALTLLATMNMKESYEGMIKRITQMQIQASPQLKAIEPTIEAFFTKYMGWDAQRGDIAALYAKNYTVEELKELNKFYQTPLGQKTVQIMPQLAAASAQIGQSRMMEHMPEMKAMIESELKKLKTK</sequence>
<gene>
    <name evidence="2" type="ORF">MNB_SV-5-1286</name>
</gene>
<name>A0A1W1EEG5_9ZZZZ</name>
<accession>A0A1W1EEG5</accession>